<sequence>MSLLDHLWDDTVAGPLPDSGLGKLRKNATFSSRSDSGKESIRKSFEEDASETGVRVTRSIMIVKRPQNNLDSPPISPAGATPPVSPFSGHHRFRRRSGSFPYEKEGGIGSGNSPPPYNL</sequence>
<gene>
    <name evidence="3" type="ORF">M569_15527</name>
</gene>
<name>S8DIL2_9LAMI</name>
<proteinExistence type="inferred from homology"/>
<reference evidence="3 4" key="1">
    <citation type="journal article" date="2013" name="BMC Genomics">
        <title>The miniature genome of a carnivorous plant Genlisea aurea contains a low number of genes and short non-coding sequences.</title>
        <authorList>
            <person name="Leushkin E.V."/>
            <person name="Sutormin R.A."/>
            <person name="Nabieva E.R."/>
            <person name="Penin A.A."/>
            <person name="Kondrashov A.S."/>
            <person name="Logacheva M.D."/>
        </authorList>
    </citation>
    <scope>NUCLEOTIDE SEQUENCE [LARGE SCALE GENOMIC DNA]</scope>
</reference>
<dbReference type="Pfam" id="PF05564">
    <property type="entry name" value="Auxin_repressed"/>
    <property type="match status" value="1"/>
</dbReference>
<comment type="caution">
    <text evidence="3">The sequence shown here is derived from an EMBL/GenBank/DDBJ whole genome shotgun (WGS) entry which is preliminary data.</text>
</comment>
<evidence type="ECO:0000313" key="3">
    <source>
        <dbReference type="EMBL" id="EPS59282.1"/>
    </source>
</evidence>
<dbReference type="OrthoDB" id="1912652at2759"/>
<keyword evidence="4" id="KW-1185">Reference proteome</keyword>
<dbReference type="PANTHER" id="PTHR33565:SF1">
    <property type="entry name" value="DORMANCY-ASSOCIATED PROTEIN HOMOLOG 3"/>
    <property type="match status" value="1"/>
</dbReference>
<dbReference type="PANTHER" id="PTHR33565">
    <property type="entry name" value="DORMANCY-ASSOCIATED PROTEIN 1"/>
    <property type="match status" value="1"/>
</dbReference>
<organism evidence="3 4">
    <name type="scientific">Genlisea aurea</name>
    <dbReference type="NCBI Taxonomy" id="192259"/>
    <lineage>
        <taxon>Eukaryota</taxon>
        <taxon>Viridiplantae</taxon>
        <taxon>Streptophyta</taxon>
        <taxon>Embryophyta</taxon>
        <taxon>Tracheophyta</taxon>
        <taxon>Spermatophyta</taxon>
        <taxon>Magnoliopsida</taxon>
        <taxon>eudicotyledons</taxon>
        <taxon>Gunneridae</taxon>
        <taxon>Pentapetalae</taxon>
        <taxon>asterids</taxon>
        <taxon>lamiids</taxon>
        <taxon>Lamiales</taxon>
        <taxon>Lentibulariaceae</taxon>
        <taxon>Genlisea</taxon>
    </lineage>
</organism>
<evidence type="ECO:0000313" key="4">
    <source>
        <dbReference type="Proteomes" id="UP000015453"/>
    </source>
</evidence>
<feature type="compositionally biased region" description="Basic and acidic residues" evidence="2">
    <location>
        <begin position="35"/>
        <end position="46"/>
    </location>
</feature>
<protein>
    <submittedName>
        <fullName evidence="3">Drm3-like protein</fullName>
    </submittedName>
</protein>
<dbReference type="InterPro" id="IPR008406">
    <property type="entry name" value="DRM/ARP"/>
</dbReference>
<evidence type="ECO:0000256" key="2">
    <source>
        <dbReference type="SAM" id="MobiDB-lite"/>
    </source>
</evidence>
<dbReference type="AlphaFoldDB" id="S8DIL2"/>
<accession>S8DIL2</accession>
<feature type="region of interest" description="Disordered" evidence="2">
    <location>
        <begin position="9"/>
        <end position="119"/>
    </location>
</feature>
<dbReference type="Proteomes" id="UP000015453">
    <property type="component" value="Unassembled WGS sequence"/>
</dbReference>
<dbReference type="EMBL" id="AUSU01008491">
    <property type="protein sequence ID" value="EPS59282.1"/>
    <property type="molecule type" value="Genomic_DNA"/>
</dbReference>
<evidence type="ECO:0000256" key="1">
    <source>
        <dbReference type="ARBA" id="ARBA00010502"/>
    </source>
</evidence>
<comment type="similarity">
    <text evidence="1">Belongs to the DRM1/ARP family.</text>
</comment>